<dbReference type="EMBL" id="CM056814">
    <property type="protein sequence ID" value="KAJ8627595.1"/>
    <property type="molecule type" value="Genomic_DNA"/>
</dbReference>
<dbReference type="Proteomes" id="UP001234297">
    <property type="component" value="Chromosome 6"/>
</dbReference>
<evidence type="ECO:0000313" key="2">
    <source>
        <dbReference type="Proteomes" id="UP001234297"/>
    </source>
</evidence>
<accession>A0ACC2L2N9</accession>
<gene>
    <name evidence="1" type="ORF">MRB53_020902</name>
</gene>
<sequence length="117" mass="13478">MGLPPLLFILTLFGRAKSYSYIALLLLEISFAIQEVRNLNLSPLIEEGISSCAICWDSRSCNAHLEIVDVAEVRQFLWFKHPSDILIRAVKKRLVPWQKRELGLTEMFYAEVTTHPF</sequence>
<reference evidence="1 2" key="1">
    <citation type="journal article" date="2022" name="Hortic Res">
        <title>A haplotype resolved chromosomal level avocado genome allows analysis of novel avocado genes.</title>
        <authorList>
            <person name="Nath O."/>
            <person name="Fletcher S.J."/>
            <person name="Hayward A."/>
            <person name="Shaw L.M."/>
            <person name="Masouleh A.K."/>
            <person name="Furtado A."/>
            <person name="Henry R.J."/>
            <person name="Mitter N."/>
        </authorList>
    </citation>
    <scope>NUCLEOTIDE SEQUENCE [LARGE SCALE GENOMIC DNA]</scope>
    <source>
        <strain evidence="2">cv. Hass</strain>
    </source>
</reference>
<comment type="caution">
    <text evidence="1">The sequence shown here is derived from an EMBL/GenBank/DDBJ whole genome shotgun (WGS) entry which is preliminary data.</text>
</comment>
<evidence type="ECO:0000313" key="1">
    <source>
        <dbReference type="EMBL" id="KAJ8627595.1"/>
    </source>
</evidence>
<proteinExistence type="predicted"/>
<protein>
    <submittedName>
        <fullName evidence="1">Uncharacterized protein</fullName>
    </submittedName>
</protein>
<organism evidence="1 2">
    <name type="scientific">Persea americana</name>
    <name type="common">Avocado</name>
    <dbReference type="NCBI Taxonomy" id="3435"/>
    <lineage>
        <taxon>Eukaryota</taxon>
        <taxon>Viridiplantae</taxon>
        <taxon>Streptophyta</taxon>
        <taxon>Embryophyta</taxon>
        <taxon>Tracheophyta</taxon>
        <taxon>Spermatophyta</taxon>
        <taxon>Magnoliopsida</taxon>
        <taxon>Magnoliidae</taxon>
        <taxon>Laurales</taxon>
        <taxon>Lauraceae</taxon>
        <taxon>Persea</taxon>
    </lineage>
</organism>
<keyword evidence="2" id="KW-1185">Reference proteome</keyword>
<name>A0ACC2L2N9_PERAE</name>